<dbReference type="Proteomes" id="UP000005019">
    <property type="component" value="Unassembled WGS sequence"/>
</dbReference>
<gene>
    <name evidence="2" type="ORF">METUNv1_00443</name>
</gene>
<dbReference type="RefSeq" id="WP_008058399.1">
    <property type="nucleotide sequence ID" value="NZ_AFHG01000029.1"/>
</dbReference>
<dbReference type="AlphaFoldDB" id="F5R8G7"/>
<organism evidence="2 3">
    <name type="scientific">Methyloversatilis universalis (strain ATCC BAA-1314 / DSM 25237 / JCM 13912 / CCUG 52030 / FAM5)</name>
    <dbReference type="NCBI Taxonomy" id="1000565"/>
    <lineage>
        <taxon>Bacteria</taxon>
        <taxon>Pseudomonadati</taxon>
        <taxon>Pseudomonadota</taxon>
        <taxon>Betaproteobacteria</taxon>
        <taxon>Nitrosomonadales</taxon>
        <taxon>Sterolibacteriaceae</taxon>
        <taxon>Methyloversatilis</taxon>
    </lineage>
</organism>
<accession>F5R8G7</accession>
<dbReference type="OrthoDB" id="9997at2"/>
<keyword evidence="1" id="KW-0812">Transmembrane</keyword>
<keyword evidence="3" id="KW-1185">Reference proteome</keyword>
<dbReference type="eggNOG" id="COG5544">
    <property type="taxonomic scope" value="Bacteria"/>
</dbReference>
<protein>
    <submittedName>
        <fullName evidence="2">Uncharacterized protein</fullName>
    </submittedName>
</protein>
<keyword evidence="1" id="KW-1133">Transmembrane helix</keyword>
<dbReference type="STRING" id="1000565.METUNv1_00443"/>
<proteinExistence type="predicted"/>
<comment type="caution">
    <text evidence="2">The sequence shown here is derived from an EMBL/GenBank/DDBJ whole genome shotgun (WGS) entry which is preliminary data.</text>
</comment>
<evidence type="ECO:0000256" key="1">
    <source>
        <dbReference type="SAM" id="Phobius"/>
    </source>
</evidence>
<feature type="transmembrane region" description="Helical" evidence="1">
    <location>
        <begin position="7"/>
        <end position="28"/>
    </location>
</feature>
<reference evidence="2 3" key="1">
    <citation type="journal article" date="2011" name="J. Bacteriol.">
        <title>Genome sequence of Methyloversatilis universalis FAM5T, a methylotrophic representative of the order Rhodocyclales.</title>
        <authorList>
            <person name="Kittichotirat W."/>
            <person name="Good N.M."/>
            <person name="Hall R."/>
            <person name="Bringel F."/>
            <person name="Lajus A."/>
            <person name="Medigue C."/>
            <person name="Smalley N.E."/>
            <person name="Beck D."/>
            <person name="Bumgarner R."/>
            <person name="Vuilleumier S."/>
            <person name="Kalyuzhnaya M.G."/>
        </authorList>
    </citation>
    <scope>NUCLEOTIDE SEQUENCE [LARGE SCALE GENOMIC DNA]</scope>
    <source>
        <strain evidence="3">ATCC BAA-1314 / JCM 13912 / FAM5</strain>
    </source>
</reference>
<dbReference type="PROSITE" id="PS51257">
    <property type="entry name" value="PROKAR_LIPOPROTEIN"/>
    <property type="match status" value="1"/>
</dbReference>
<evidence type="ECO:0000313" key="3">
    <source>
        <dbReference type="Proteomes" id="UP000005019"/>
    </source>
</evidence>
<sequence length="425" mass="44957">MRFLLRAVLSGVALGVIGCAVALALLLWRGLDRAPSIAEAPPALSAASVDAAMRRVGELDPRKARTQRGRITLSAEELRVLLQMAARRLPATRADLTLTGRGDSALGTLRSSTALPAGLWLNTELQLGMDEDGPVLDRLRIGDLPLPPALARRLAGMLLPGVLERIGYHGDPALIAQALRGAQLSSAGLSIDDRAGRGAAREGLRALLPPGEPERLADYHAALRQSLTTPGERGNSLLPPLQALFARAGERAARGGDLLTEQRSALLVLTLHVTGRSPASLLPEAADWPAAPRTVLTLRGREDMAQHYLGSALIAAWAGGQWAQVIGLSKEMRDARSGSGFSFTDLLADRAGTRLGERIAAGHTEPAKRLAAGLKVDALLPPLDGLAEFMPEAEFVRRFGGVGAPGYRAVLADIDARIAALELYR</sequence>
<name>F5R8G7_METUF</name>
<evidence type="ECO:0000313" key="2">
    <source>
        <dbReference type="EMBL" id="EGK73270.1"/>
    </source>
</evidence>
<keyword evidence="1" id="KW-0472">Membrane</keyword>
<dbReference type="EMBL" id="AFHG01000029">
    <property type="protein sequence ID" value="EGK73270.1"/>
    <property type="molecule type" value="Genomic_DNA"/>
</dbReference>